<proteinExistence type="predicted"/>
<sequence length="233" mass="27099">MDNIELKQYEEGNFLSIYIGAKPIIKFAMLRLENFISYYLRGPGGLDYKSEALDIDSYAREIFYIEQTDANKFENWTVYYDDEHDCMTVRHCFWDKALDREQIMTDESLRVAVREQYIVDSIPHIQNETVIGVNEIDKNNILNSINAFDTAISKINILKLFSNVDYSTGDYRISRSYDLDVRIEAIINEAQNELYSVIGEIQSLIVNTLKVSINTTTDYKIALDYQFSPIDIK</sequence>
<organism evidence="1">
    <name type="scientific">Veillonella dispar</name>
    <dbReference type="NCBI Taxonomy" id="39778"/>
    <lineage>
        <taxon>Bacteria</taxon>
        <taxon>Bacillati</taxon>
        <taxon>Bacillota</taxon>
        <taxon>Negativicutes</taxon>
        <taxon>Veillonellales</taxon>
        <taxon>Veillonellaceae</taxon>
        <taxon>Veillonella</taxon>
    </lineage>
</organism>
<dbReference type="EMBL" id="CACRUF010000024">
    <property type="protein sequence ID" value="VYU01178.1"/>
    <property type="molecule type" value="Genomic_DNA"/>
</dbReference>
<accession>A0A6N3BF36</accession>
<name>A0A6N3BF36_9FIRM</name>
<dbReference type="AlphaFoldDB" id="A0A6N3BF36"/>
<evidence type="ECO:0000313" key="1">
    <source>
        <dbReference type="EMBL" id="VYU01178.1"/>
    </source>
</evidence>
<dbReference type="RefSeq" id="WP_156719560.1">
    <property type="nucleotide sequence ID" value="NZ_CACRUF010000024.1"/>
</dbReference>
<gene>
    <name evidence="1" type="ORF">VDLFYP95_01286</name>
</gene>
<protein>
    <submittedName>
        <fullName evidence="1">Uncharacterized protein</fullName>
    </submittedName>
</protein>
<reference evidence="1" key="1">
    <citation type="submission" date="2019-11" db="EMBL/GenBank/DDBJ databases">
        <authorList>
            <person name="Feng L."/>
        </authorList>
    </citation>
    <scope>NUCLEOTIDE SEQUENCE</scope>
    <source>
        <strain evidence="1">VdisparLFYP95</strain>
    </source>
</reference>